<feature type="region of interest" description="Disordered" evidence="5">
    <location>
        <begin position="572"/>
        <end position="597"/>
    </location>
</feature>
<reference evidence="9" key="3">
    <citation type="submission" date="2025-09" db="UniProtKB">
        <authorList>
            <consortium name="Ensembl"/>
        </authorList>
    </citation>
    <scope>IDENTIFICATION</scope>
    <source>
        <strain evidence="9">Thorbecke</strain>
    </source>
</reference>
<sequence>MSSVFRKIVPVQGLFRLGQRGRQTCPETPGPALEDAPRVLSGRERDQVSLLSGNPGRGRPLPSQFELSVCCRSVAAQLVWFVLFVCLVGVLYVVNSIVLPMGQQLTTPLSLTLGHWKEVTKWAHNQSVEVCKKKWLAFCTSEWPSLEVGWLQDGTFNLTIILQVKEKVFQLGPHGHLDQVPYIVTWESLFRDPPTWVKPFLSSLGAQTPKPGPRPSSTPLVPLPLAPLTFSSLLPLNEPPKPMPKTPPVLPDTQENLLLLDPPPPYPPQVPPQLVQEPQDPEPSSPDSTEMGGLEPASSPPSSPAAAEGTCRWPGGCLVLSSISFKVGGRPDSVLAALRLRPIQLEDPQSLLFPRPPSFDRILLTHQPTWDDCQQLLQALLTTEEKQRVILEARKNVLGADGRPTQLPNEIEDVFPLTPPEWDYNTVACRERLRVYRQTLLVGLKGAGKRPTNLAKVRAIIQGQEETPAGFLECLMEGYRMYTPFDPLAAERQLDVIMSFIGQLAPDIQNKLQRLDGLQQYTLQDLLKEADKIFNKRETQEEKEERLRKEQERREDIWDKKRNRELTKILATVVQGAGQGRPGQNKTLGDKRRPRVE</sequence>
<feature type="region of interest" description="Disordered" evidence="5">
    <location>
        <begin position="234"/>
        <end position="309"/>
    </location>
</feature>
<feature type="compositionally biased region" description="Pro residues" evidence="5">
    <location>
        <begin position="261"/>
        <end position="271"/>
    </location>
</feature>
<dbReference type="Ensembl" id="ENSOCUT00000060490.1">
    <property type="protein sequence ID" value="ENSOCUP00000045873.1"/>
    <property type="gene ID" value="ENSOCUG00000035677.1"/>
</dbReference>
<dbReference type="Pfam" id="PF02093">
    <property type="entry name" value="Gag_p30"/>
    <property type="match status" value="1"/>
</dbReference>
<dbReference type="InterPro" id="IPR000840">
    <property type="entry name" value="G_retro_matrix"/>
</dbReference>
<dbReference type="EMBL" id="AAGW02048708">
    <property type="status" value="NOT_ANNOTATED_CDS"/>
    <property type="molecule type" value="Genomic_DNA"/>
</dbReference>
<dbReference type="InterPro" id="IPR003036">
    <property type="entry name" value="Gag_P30"/>
</dbReference>
<evidence type="ECO:0000259" key="7">
    <source>
        <dbReference type="Pfam" id="PF01140"/>
    </source>
</evidence>
<reference evidence="9 10" key="1">
    <citation type="journal article" date="2011" name="Nature">
        <title>A high-resolution map of human evolutionary constraint using 29 mammals.</title>
        <authorList>
            <person name="Lindblad-Toh K."/>
            <person name="Garber M."/>
            <person name="Zuk O."/>
            <person name="Lin M.F."/>
            <person name="Parker B.J."/>
            <person name="Washietl S."/>
            <person name="Kheradpour P."/>
            <person name="Ernst J."/>
            <person name="Jordan G."/>
            <person name="Mauceli E."/>
            <person name="Ward L.D."/>
            <person name="Lowe C.B."/>
            <person name="Holloway A.K."/>
            <person name="Clamp M."/>
            <person name="Gnerre S."/>
            <person name="Alfoldi J."/>
            <person name="Beal K."/>
            <person name="Chang J."/>
            <person name="Clawson H."/>
            <person name="Cuff J."/>
            <person name="Di Palma F."/>
            <person name="Fitzgerald S."/>
            <person name="Flicek P."/>
            <person name="Guttman M."/>
            <person name="Hubisz M.J."/>
            <person name="Jaffe D.B."/>
            <person name="Jungreis I."/>
            <person name="Kent W.J."/>
            <person name="Kostka D."/>
            <person name="Lara M."/>
            <person name="Martins A.L."/>
            <person name="Massingham T."/>
            <person name="Moltke I."/>
            <person name="Raney B.J."/>
            <person name="Rasmussen M.D."/>
            <person name="Robinson J."/>
            <person name="Stark A."/>
            <person name="Vilella A.J."/>
            <person name="Wen J."/>
            <person name="Xie X."/>
            <person name="Zody M.C."/>
            <person name="Baldwin J."/>
            <person name="Bloom T."/>
            <person name="Chin C.W."/>
            <person name="Heiman D."/>
            <person name="Nicol R."/>
            <person name="Nusbaum C."/>
            <person name="Young S."/>
            <person name="Wilkinson J."/>
            <person name="Worley K.C."/>
            <person name="Kovar C.L."/>
            <person name="Muzny D.M."/>
            <person name="Gibbs R.A."/>
            <person name="Cree A."/>
            <person name="Dihn H.H."/>
            <person name="Fowler G."/>
            <person name="Jhangiani S."/>
            <person name="Joshi V."/>
            <person name="Lee S."/>
            <person name="Lewis L.R."/>
            <person name="Nazareth L.V."/>
            <person name="Okwuonu G."/>
            <person name="Santibanez J."/>
            <person name="Warren W.C."/>
            <person name="Mardis E.R."/>
            <person name="Weinstock G.M."/>
            <person name="Wilson R.K."/>
            <person name="Delehaunty K."/>
            <person name="Dooling D."/>
            <person name="Fronik C."/>
            <person name="Fulton L."/>
            <person name="Fulton B."/>
            <person name="Graves T."/>
            <person name="Minx P."/>
            <person name="Sodergren E."/>
            <person name="Birney E."/>
            <person name="Margulies E.H."/>
            <person name="Herrero J."/>
            <person name="Green E.D."/>
            <person name="Haussler D."/>
            <person name="Siepel A."/>
            <person name="Goldman N."/>
            <person name="Pollard K.S."/>
            <person name="Pedersen J.S."/>
            <person name="Lander E.S."/>
            <person name="Kellis M."/>
        </authorList>
    </citation>
    <scope>NUCLEOTIDE SEQUENCE [LARGE SCALE GENOMIC DNA]</scope>
    <source>
        <strain evidence="9 10">Thorbecke inbred</strain>
    </source>
</reference>
<dbReference type="InterPro" id="IPR050462">
    <property type="entry name" value="Retroviral_Gag-Pol_poly"/>
</dbReference>
<dbReference type="Proteomes" id="UP000001811">
    <property type="component" value="Chromosome 1"/>
</dbReference>
<dbReference type="Bgee" id="ENSOCUG00000035677">
    <property type="expression patterns" value="Expressed in testis and 10 other cell types or tissues"/>
</dbReference>
<dbReference type="PANTHER" id="PTHR33166">
    <property type="entry name" value="GAG_P30 DOMAIN-CONTAINING PROTEIN"/>
    <property type="match status" value="1"/>
</dbReference>
<evidence type="ECO:0000256" key="5">
    <source>
        <dbReference type="SAM" id="MobiDB-lite"/>
    </source>
</evidence>
<keyword evidence="10" id="KW-1185">Reference proteome</keyword>
<feature type="compositionally biased region" description="Basic and acidic residues" evidence="5">
    <location>
        <begin position="588"/>
        <end position="597"/>
    </location>
</feature>
<name>A0A5F9DJT5_RABIT</name>
<feature type="compositionally biased region" description="Pro residues" evidence="5">
    <location>
        <begin position="237"/>
        <end position="250"/>
    </location>
</feature>
<accession>A0A5F9DJT5</accession>
<dbReference type="Gene3D" id="1.10.150.180">
    <property type="entry name" value="Gamma-retroviral matrix domain"/>
    <property type="match status" value="1"/>
</dbReference>
<dbReference type="InParanoid" id="A0A5F9DJT5"/>
<evidence type="ECO:0000256" key="6">
    <source>
        <dbReference type="SAM" id="Phobius"/>
    </source>
</evidence>
<keyword evidence="4 6" id="KW-0472">Membrane</keyword>
<keyword evidence="6" id="KW-0812">Transmembrane</keyword>
<dbReference type="Gene3D" id="1.10.375.10">
    <property type="entry name" value="Human Immunodeficiency Virus Type 1 Capsid Protein"/>
    <property type="match status" value="1"/>
</dbReference>
<dbReference type="AlphaFoldDB" id="A0A5F9DJT5"/>
<keyword evidence="2" id="KW-1032">Host cell membrane</keyword>
<feature type="region of interest" description="Disordered" evidence="5">
    <location>
        <begin position="538"/>
        <end position="558"/>
    </location>
</feature>
<evidence type="ECO:0000256" key="4">
    <source>
        <dbReference type="ARBA" id="ARBA00023136"/>
    </source>
</evidence>
<evidence type="ECO:0000313" key="9">
    <source>
        <dbReference type="Ensembl" id="ENSOCUP00000045873.1"/>
    </source>
</evidence>
<feature type="domain" description="Core shell protein Gag P30" evidence="8">
    <location>
        <begin position="360"/>
        <end position="536"/>
    </location>
</feature>
<keyword evidence="6" id="KW-1133">Transmembrane helix</keyword>
<evidence type="ECO:0000256" key="1">
    <source>
        <dbReference type="ARBA" id="ARBA00004165"/>
    </source>
</evidence>
<proteinExistence type="predicted"/>
<feature type="domain" description="Gamma-retroviral matrix protein" evidence="7">
    <location>
        <begin position="102"/>
        <end position="205"/>
    </location>
</feature>
<evidence type="ECO:0000256" key="2">
    <source>
        <dbReference type="ARBA" id="ARBA00022511"/>
    </source>
</evidence>
<dbReference type="InterPro" id="IPR008919">
    <property type="entry name" value="Retrov_capsid_N"/>
</dbReference>
<evidence type="ECO:0000256" key="3">
    <source>
        <dbReference type="ARBA" id="ARBA00022870"/>
    </source>
</evidence>
<keyword evidence="3" id="KW-1043">Host membrane</keyword>
<evidence type="ECO:0000313" key="10">
    <source>
        <dbReference type="Proteomes" id="UP000001811"/>
    </source>
</evidence>
<feature type="transmembrane region" description="Helical" evidence="6">
    <location>
        <begin position="78"/>
        <end position="99"/>
    </location>
</feature>
<dbReference type="SUPFAM" id="SSF47943">
    <property type="entry name" value="Retrovirus capsid protein, N-terminal core domain"/>
    <property type="match status" value="1"/>
</dbReference>
<reference evidence="9" key="2">
    <citation type="submission" date="2025-08" db="UniProtKB">
        <authorList>
            <consortium name="Ensembl"/>
        </authorList>
    </citation>
    <scope>IDENTIFICATION</scope>
    <source>
        <strain evidence="9">Thorbecke</strain>
    </source>
</reference>
<organism evidence="9 10">
    <name type="scientific">Oryctolagus cuniculus</name>
    <name type="common">Rabbit</name>
    <dbReference type="NCBI Taxonomy" id="9986"/>
    <lineage>
        <taxon>Eukaryota</taxon>
        <taxon>Metazoa</taxon>
        <taxon>Chordata</taxon>
        <taxon>Craniata</taxon>
        <taxon>Vertebrata</taxon>
        <taxon>Euteleostomi</taxon>
        <taxon>Mammalia</taxon>
        <taxon>Eutheria</taxon>
        <taxon>Euarchontoglires</taxon>
        <taxon>Glires</taxon>
        <taxon>Lagomorpha</taxon>
        <taxon>Leporidae</taxon>
        <taxon>Oryctolagus</taxon>
    </lineage>
</organism>
<dbReference type="SMR" id="A0A5F9DJT5"/>
<comment type="subcellular location">
    <subcellularLocation>
        <location evidence="1">Host cell membrane</location>
    </subcellularLocation>
</comment>
<dbReference type="Pfam" id="PF01140">
    <property type="entry name" value="Gag_MA"/>
    <property type="match status" value="1"/>
</dbReference>
<protein>
    <submittedName>
        <fullName evidence="9">Uncharacterized protein</fullName>
    </submittedName>
</protein>
<evidence type="ECO:0000259" key="8">
    <source>
        <dbReference type="Pfam" id="PF02093"/>
    </source>
</evidence>
<dbReference type="InterPro" id="IPR036946">
    <property type="entry name" value="G_retro_matrix_sf"/>
</dbReference>
<dbReference type="InterPro" id="IPR010999">
    <property type="entry name" value="Retrovr_matrix"/>
</dbReference>
<dbReference type="SUPFAM" id="SSF47836">
    <property type="entry name" value="Retroviral matrix proteins"/>
    <property type="match status" value="1"/>
</dbReference>
<dbReference type="GeneTree" id="ENSGT01150000287075"/>
<dbReference type="GO" id="GO:0019068">
    <property type="term" value="P:virion assembly"/>
    <property type="evidence" value="ECO:0007669"/>
    <property type="project" value="InterPro"/>
</dbReference>